<feature type="domain" description="Core-binding (CB)" evidence="8">
    <location>
        <begin position="1"/>
        <end position="88"/>
    </location>
</feature>
<keyword evidence="5" id="KW-0233">DNA recombination</keyword>
<reference evidence="10" key="1">
    <citation type="submission" date="2007-10" db="EMBL/GenBank/DDBJ databases">
        <title>Complete genome of Alkaliphilus oremlandii OhILAs.</title>
        <authorList>
            <person name="Copeland A."/>
            <person name="Lucas S."/>
            <person name="Lapidus A."/>
            <person name="Barry K."/>
            <person name="Detter J.C."/>
            <person name="Glavina del Rio T."/>
            <person name="Hammon N."/>
            <person name="Israni S."/>
            <person name="Dalin E."/>
            <person name="Tice H."/>
            <person name="Pitluck S."/>
            <person name="Chain P."/>
            <person name="Malfatti S."/>
            <person name="Shin M."/>
            <person name="Vergez L."/>
            <person name="Schmutz J."/>
            <person name="Larimer F."/>
            <person name="Land M."/>
            <person name="Hauser L."/>
            <person name="Kyrpides N."/>
            <person name="Mikhailova N."/>
            <person name="Stolz J.F."/>
            <person name="Dawson A."/>
            <person name="Fisher E."/>
            <person name="Crable B."/>
            <person name="Perera E."/>
            <person name="Lisak J."/>
            <person name="Ranganathan M."/>
            <person name="Basu P."/>
            <person name="Richardson P."/>
        </authorList>
    </citation>
    <scope>NUCLEOTIDE SEQUENCE [LARGE SCALE GENOMIC DNA]</scope>
    <source>
        <strain evidence="10">OhILAs</strain>
    </source>
</reference>
<dbReference type="HOGENOM" id="CLU_027562_9_2_9"/>
<dbReference type="OrthoDB" id="283809at2"/>
<evidence type="ECO:0000259" key="7">
    <source>
        <dbReference type="PROSITE" id="PS51898"/>
    </source>
</evidence>
<dbReference type="PROSITE" id="PS51898">
    <property type="entry name" value="TYR_RECOMBINASE"/>
    <property type="match status" value="1"/>
</dbReference>
<organism evidence="9 10">
    <name type="scientific">Alkaliphilus oremlandii (strain OhILAs)</name>
    <name type="common">Clostridium oremlandii (strain OhILAs)</name>
    <dbReference type="NCBI Taxonomy" id="350688"/>
    <lineage>
        <taxon>Bacteria</taxon>
        <taxon>Bacillati</taxon>
        <taxon>Bacillota</taxon>
        <taxon>Clostridia</taxon>
        <taxon>Peptostreptococcales</taxon>
        <taxon>Natronincolaceae</taxon>
        <taxon>Alkaliphilus</taxon>
    </lineage>
</organism>
<evidence type="ECO:0000313" key="9">
    <source>
        <dbReference type="EMBL" id="ABW20154.1"/>
    </source>
</evidence>
<comment type="function">
    <text evidence="1">Site-specific tyrosine recombinase, which acts by catalyzing the cutting and rejoining of the recombining DNA molecules.</text>
</comment>
<comment type="similarity">
    <text evidence="2">Belongs to the 'phage' integrase family.</text>
</comment>
<dbReference type="EMBL" id="CP000853">
    <property type="protein sequence ID" value="ABW20154.1"/>
    <property type="molecule type" value="Genomic_DNA"/>
</dbReference>
<dbReference type="Pfam" id="PF02899">
    <property type="entry name" value="Phage_int_SAM_1"/>
    <property type="match status" value="1"/>
</dbReference>
<evidence type="ECO:0000259" key="8">
    <source>
        <dbReference type="PROSITE" id="PS51900"/>
    </source>
</evidence>
<feature type="domain" description="Tyr recombinase" evidence="7">
    <location>
        <begin position="109"/>
        <end position="284"/>
    </location>
</feature>
<evidence type="ECO:0000256" key="3">
    <source>
        <dbReference type="ARBA" id="ARBA00022908"/>
    </source>
</evidence>
<dbReference type="InterPro" id="IPR013762">
    <property type="entry name" value="Integrase-like_cat_sf"/>
</dbReference>
<dbReference type="InterPro" id="IPR050090">
    <property type="entry name" value="Tyrosine_recombinase_XerCD"/>
</dbReference>
<evidence type="ECO:0000256" key="6">
    <source>
        <dbReference type="PROSITE-ProRule" id="PRU01248"/>
    </source>
</evidence>
<dbReference type="Gene3D" id="1.10.443.10">
    <property type="entry name" value="Intergrase catalytic core"/>
    <property type="match status" value="1"/>
</dbReference>
<dbReference type="InterPro" id="IPR004107">
    <property type="entry name" value="Integrase_SAM-like_N"/>
</dbReference>
<evidence type="ECO:0000256" key="4">
    <source>
        <dbReference type="ARBA" id="ARBA00023125"/>
    </source>
</evidence>
<dbReference type="InterPro" id="IPR044068">
    <property type="entry name" value="CB"/>
</dbReference>
<gene>
    <name evidence="9" type="ordered locus">Clos_2623</name>
</gene>
<dbReference type="GO" id="GO:0003677">
    <property type="term" value="F:DNA binding"/>
    <property type="evidence" value="ECO:0007669"/>
    <property type="project" value="UniProtKB-UniRule"/>
</dbReference>
<dbReference type="AlphaFoldDB" id="A8MK22"/>
<name>A8MK22_ALKOO</name>
<dbReference type="Proteomes" id="UP000000269">
    <property type="component" value="Chromosome"/>
</dbReference>
<evidence type="ECO:0000313" key="10">
    <source>
        <dbReference type="Proteomes" id="UP000000269"/>
    </source>
</evidence>
<dbReference type="eggNOG" id="COG4974">
    <property type="taxonomic scope" value="Bacteria"/>
</dbReference>
<dbReference type="Pfam" id="PF00589">
    <property type="entry name" value="Phage_integrase"/>
    <property type="match status" value="1"/>
</dbReference>
<dbReference type="GO" id="GO:0006310">
    <property type="term" value="P:DNA recombination"/>
    <property type="evidence" value="ECO:0007669"/>
    <property type="project" value="UniProtKB-KW"/>
</dbReference>
<evidence type="ECO:0000256" key="5">
    <source>
        <dbReference type="ARBA" id="ARBA00023172"/>
    </source>
</evidence>
<dbReference type="KEGG" id="aoe:Clos_2623"/>
<dbReference type="PANTHER" id="PTHR30349:SF64">
    <property type="entry name" value="PROPHAGE INTEGRASE INTD-RELATED"/>
    <property type="match status" value="1"/>
</dbReference>
<dbReference type="Gene3D" id="1.10.150.130">
    <property type="match status" value="1"/>
</dbReference>
<dbReference type="GO" id="GO:0015074">
    <property type="term" value="P:DNA integration"/>
    <property type="evidence" value="ECO:0007669"/>
    <property type="project" value="UniProtKB-KW"/>
</dbReference>
<sequence>MKYSNVVENFLRYLESIDRSKETIKGYKKELGYFGRFLEKKYGFEKEMEQISSVDLEDYMYYLKKSGKKSATRSRVVYIFRSLYKYSYKRELCTKNLAIFLESVKVKQTERDYLSEEEFILLIQKINSSIVKAAVQTIFYTGLRVSEALNLTMENVKLDEKIIYTISGKGDKDRIIPISNKLYYILDDYVKNIRPDVESNKFFCTKKTGSLSPQYINRMLHIAKDSLNWEKNISAHILRHSFASNLILQNAPLPAVQKLLGHSDLRVTSRYIHQDLRQLEEAVNLL</sequence>
<accession>A8MK22</accession>
<dbReference type="InterPro" id="IPR011010">
    <property type="entry name" value="DNA_brk_join_enz"/>
</dbReference>
<keyword evidence="4 6" id="KW-0238">DNA-binding</keyword>
<proteinExistence type="inferred from homology"/>
<dbReference type="RefSeq" id="WP_012160461.1">
    <property type="nucleotide sequence ID" value="NC_009922.1"/>
</dbReference>
<evidence type="ECO:0000256" key="1">
    <source>
        <dbReference type="ARBA" id="ARBA00003283"/>
    </source>
</evidence>
<protein>
    <submittedName>
        <fullName evidence="9">Integrase family protein</fullName>
    </submittedName>
</protein>
<dbReference type="SUPFAM" id="SSF56349">
    <property type="entry name" value="DNA breaking-rejoining enzymes"/>
    <property type="match status" value="1"/>
</dbReference>
<dbReference type="InterPro" id="IPR010998">
    <property type="entry name" value="Integrase_recombinase_N"/>
</dbReference>
<evidence type="ECO:0000256" key="2">
    <source>
        <dbReference type="ARBA" id="ARBA00008857"/>
    </source>
</evidence>
<dbReference type="InterPro" id="IPR002104">
    <property type="entry name" value="Integrase_catalytic"/>
</dbReference>
<keyword evidence="10" id="KW-1185">Reference proteome</keyword>
<dbReference type="PANTHER" id="PTHR30349">
    <property type="entry name" value="PHAGE INTEGRASE-RELATED"/>
    <property type="match status" value="1"/>
</dbReference>
<dbReference type="PROSITE" id="PS51900">
    <property type="entry name" value="CB"/>
    <property type="match status" value="1"/>
</dbReference>
<keyword evidence="3" id="KW-0229">DNA integration</keyword>
<dbReference type="STRING" id="350688.Clos_2623"/>